<proteinExistence type="predicted"/>
<dbReference type="Proteomes" id="UP000502823">
    <property type="component" value="Unassembled WGS sequence"/>
</dbReference>
<name>A0A6L2QC37_COPFO</name>
<evidence type="ECO:0000259" key="1">
    <source>
        <dbReference type="Pfam" id="PF14529"/>
    </source>
</evidence>
<feature type="domain" description="Endonuclease/exonuclease/phosphatase" evidence="1">
    <location>
        <begin position="71"/>
        <end position="171"/>
    </location>
</feature>
<dbReference type="Pfam" id="PF14529">
    <property type="entry name" value="Exo_endo_phos_2"/>
    <property type="match status" value="1"/>
</dbReference>
<dbReference type="Gene3D" id="3.60.10.10">
    <property type="entry name" value="Endonuclease/exonuclease/phosphatase"/>
    <property type="match status" value="1"/>
</dbReference>
<dbReference type="OrthoDB" id="6773291at2759"/>
<dbReference type="InParanoid" id="A0A6L2QC37"/>
<protein>
    <recommendedName>
        <fullName evidence="1">Endonuclease/exonuclease/phosphatase domain-containing protein</fullName>
    </recommendedName>
</protein>
<evidence type="ECO:0000313" key="2">
    <source>
        <dbReference type="EMBL" id="GFG40665.1"/>
    </source>
</evidence>
<accession>A0A6L2QC37</accession>
<dbReference type="PANTHER" id="PTHR33776:SF4">
    <property type="entry name" value="ENDONUCLEASE_EXONUCLEASE_PHOSPHATASE DOMAIN-CONTAINING PROTEIN"/>
    <property type="match status" value="1"/>
</dbReference>
<reference evidence="3" key="1">
    <citation type="submission" date="2020-01" db="EMBL/GenBank/DDBJ databases">
        <title>Draft genome sequence of the Termite Coptotermes fromosanus.</title>
        <authorList>
            <person name="Itakura S."/>
            <person name="Yosikawa Y."/>
            <person name="Umezawa K."/>
        </authorList>
    </citation>
    <scope>NUCLEOTIDE SEQUENCE [LARGE SCALE GENOMIC DNA]</scope>
</reference>
<keyword evidence="3" id="KW-1185">Reference proteome</keyword>
<dbReference type="SUPFAM" id="SSF56219">
    <property type="entry name" value="DNase I-like"/>
    <property type="match status" value="1"/>
</dbReference>
<comment type="caution">
    <text evidence="2">The sequence shown here is derived from an EMBL/GenBank/DDBJ whole genome shotgun (WGS) entry which is preliminary data.</text>
</comment>
<dbReference type="PANTHER" id="PTHR33776">
    <property type="entry name" value="ENDO/EXONUCLEASE/PHOSPHATASE DOMAIN-CONTAINING PROTEIN"/>
    <property type="match status" value="1"/>
</dbReference>
<gene>
    <name evidence="2" type="ORF">Cfor_06702</name>
</gene>
<dbReference type="InterPro" id="IPR005135">
    <property type="entry name" value="Endo/exonuclease/phosphatase"/>
</dbReference>
<organism evidence="2 3">
    <name type="scientific">Coptotermes formosanus</name>
    <name type="common">Formosan subterranean termite</name>
    <dbReference type="NCBI Taxonomy" id="36987"/>
    <lineage>
        <taxon>Eukaryota</taxon>
        <taxon>Metazoa</taxon>
        <taxon>Ecdysozoa</taxon>
        <taxon>Arthropoda</taxon>
        <taxon>Hexapoda</taxon>
        <taxon>Insecta</taxon>
        <taxon>Pterygota</taxon>
        <taxon>Neoptera</taxon>
        <taxon>Polyneoptera</taxon>
        <taxon>Dictyoptera</taxon>
        <taxon>Blattodea</taxon>
        <taxon>Blattoidea</taxon>
        <taxon>Termitoidae</taxon>
        <taxon>Rhinotermitidae</taxon>
        <taxon>Coptotermes</taxon>
    </lineage>
</organism>
<dbReference type="EMBL" id="BLKM01002316">
    <property type="protein sequence ID" value="GFG40665.1"/>
    <property type="molecule type" value="Genomic_DNA"/>
</dbReference>
<sequence>MVQVKKPQEEQEESVNLNEIIVINEMQVKESQVQEKEHGTISQTGVDLQHRCREQDIEICAVKINLKNRYIVILAVYRAPTGDFDYFLKELEIVLNQLHDLVICGDFNVNYLEDSKNRQQLDTLLATFNLHATVKFPTRIMNGTVSAIDNIMVDKATNYTISPITNGLSEHDAQLLTSNIYLKIFQACFQKRKVSLSQMGDPWITKGIKISCARKRELYLITRQTNDVNTRNYYKRYCRILSNTIELAKKLHYDSVIAKAQNKVKTTWRIIKSQTNKTVHQTGIQSLKINNSSRTHPHVSGGLCAEMAIFVMEAVAGFGWLSV</sequence>
<dbReference type="InterPro" id="IPR036691">
    <property type="entry name" value="Endo/exonu/phosph_ase_sf"/>
</dbReference>
<dbReference type="AlphaFoldDB" id="A0A6L2QC37"/>
<evidence type="ECO:0000313" key="3">
    <source>
        <dbReference type="Proteomes" id="UP000502823"/>
    </source>
</evidence>
<dbReference type="GO" id="GO:0003824">
    <property type="term" value="F:catalytic activity"/>
    <property type="evidence" value="ECO:0007669"/>
    <property type="project" value="InterPro"/>
</dbReference>